<proteinExistence type="predicted"/>
<evidence type="ECO:0000313" key="1">
    <source>
        <dbReference type="EMBL" id="KAJ7995172.1"/>
    </source>
</evidence>
<keyword evidence="2" id="KW-1185">Reference proteome</keyword>
<accession>A0ACC2FV19</accession>
<sequence length="143" mass="15339">MCHRWTNGAEWHHAVTGQYQDSTRTLCSDRTILYGVARAFACHIDDIWHGILCFGFSSSNAPVVWRPSALIRDVPVNQRGDGRSGVSVGYRGNTTVPHFEVAVVARSRLSAPFTAQGGDPVGLGAVCFLEGPGPKLGTPCGTQ</sequence>
<evidence type="ECO:0000313" key="2">
    <source>
        <dbReference type="Proteomes" id="UP001157502"/>
    </source>
</evidence>
<comment type="caution">
    <text evidence="1">The sequence shown here is derived from an EMBL/GenBank/DDBJ whole genome shotgun (WGS) entry which is preliminary data.</text>
</comment>
<dbReference type="Proteomes" id="UP001157502">
    <property type="component" value="Chromosome 21"/>
</dbReference>
<gene>
    <name evidence="1" type="ORF">DPEC_G00241800</name>
</gene>
<dbReference type="EMBL" id="CM055748">
    <property type="protein sequence ID" value="KAJ7995172.1"/>
    <property type="molecule type" value="Genomic_DNA"/>
</dbReference>
<name>A0ACC2FV19_DALPE</name>
<reference evidence="1" key="1">
    <citation type="submission" date="2021-05" db="EMBL/GenBank/DDBJ databases">
        <authorList>
            <person name="Pan Q."/>
            <person name="Jouanno E."/>
            <person name="Zahm M."/>
            <person name="Klopp C."/>
            <person name="Cabau C."/>
            <person name="Louis A."/>
            <person name="Berthelot C."/>
            <person name="Parey E."/>
            <person name="Roest Crollius H."/>
            <person name="Montfort J."/>
            <person name="Robinson-Rechavi M."/>
            <person name="Bouchez O."/>
            <person name="Lampietro C."/>
            <person name="Lopez Roques C."/>
            <person name="Donnadieu C."/>
            <person name="Postlethwait J."/>
            <person name="Bobe J."/>
            <person name="Dillon D."/>
            <person name="Chandos A."/>
            <person name="von Hippel F."/>
            <person name="Guiguen Y."/>
        </authorList>
    </citation>
    <scope>NUCLEOTIDE SEQUENCE</scope>
    <source>
        <strain evidence="1">YG-Jan2019</strain>
    </source>
</reference>
<protein>
    <submittedName>
        <fullName evidence="1">Uncharacterized protein</fullName>
    </submittedName>
</protein>
<organism evidence="1 2">
    <name type="scientific">Dallia pectoralis</name>
    <name type="common">Alaska blackfish</name>
    <dbReference type="NCBI Taxonomy" id="75939"/>
    <lineage>
        <taxon>Eukaryota</taxon>
        <taxon>Metazoa</taxon>
        <taxon>Chordata</taxon>
        <taxon>Craniata</taxon>
        <taxon>Vertebrata</taxon>
        <taxon>Euteleostomi</taxon>
        <taxon>Actinopterygii</taxon>
        <taxon>Neopterygii</taxon>
        <taxon>Teleostei</taxon>
        <taxon>Protacanthopterygii</taxon>
        <taxon>Esociformes</taxon>
        <taxon>Umbridae</taxon>
        <taxon>Dallia</taxon>
    </lineage>
</organism>